<proteinExistence type="predicted"/>
<name>A0A059A4H5_EUCGR</name>
<accession>A0A059A4H5</accession>
<sequence length="96" mass="11449">MKKKCNFFFNKCCILCFSVGLILSCFHNTGLRHFLKAHCTLIPRQPAQDIALIQFTKRTRNGFYLCQNVIYTKNEGHKILHFFHKNSRHQTYIRKQ</sequence>
<dbReference type="InParanoid" id="A0A059A4H5"/>
<dbReference type="Gramene" id="KCW48255">
    <property type="protein sequence ID" value="KCW48255"/>
    <property type="gene ID" value="EUGRSUZ_K019811"/>
</dbReference>
<dbReference type="AlphaFoldDB" id="A0A059A4H5"/>
<organism evidence="1">
    <name type="scientific">Eucalyptus grandis</name>
    <name type="common">Flooded gum</name>
    <dbReference type="NCBI Taxonomy" id="71139"/>
    <lineage>
        <taxon>Eukaryota</taxon>
        <taxon>Viridiplantae</taxon>
        <taxon>Streptophyta</taxon>
        <taxon>Embryophyta</taxon>
        <taxon>Tracheophyta</taxon>
        <taxon>Spermatophyta</taxon>
        <taxon>Magnoliopsida</taxon>
        <taxon>eudicotyledons</taxon>
        <taxon>Gunneridae</taxon>
        <taxon>Pentapetalae</taxon>
        <taxon>rosids</taxon>
        <taxon>malvids</taxon>
        <taxon>Myrtales</taxon>
        <taxon>Myrtaceae</taxon>
        <taxon>Myrtoideae</taxon>
        <taxon>Eucalypteae</taxon>
        <taxon>Eucalyptus</taxon>
    </lineage>
</organism>
<reference evidence="1" key="1">
    <citation type="submission" date="2013-07" db="EMBL/GenBank/DDBJ databases">
        <title>The genome of Eucalyptus grandis.</title>
        <authorList>
            <person name="Schmutz J."/>
            <person name="Hayes R."/>
            <person name="Myburg A."/>
            <person name="Tuskan G."/>
            <person name="Grattapaglia D."/>
            <person name="Rokhsar D.S."/>
        </authorList>
    </citation>
    <scope>NUCLEOTIDE SEQUENCE</scope>
    <source>
        <tissue evidence="1">Leaf extractions</tissue>
    </source>
</reference>
<dbReference type="EMBL" id="KK198763">
    <property type="protein sequence ID" value="KCW48255.1"/>
    <property type="molecule type" value="Genomic_DNA"/>
</dbReference>
<evidence type="ECO:0000313" key="1">
    <source>
        <dbReference type="EMBL" id="KCW48255.1"/>
    </source>
</evidence>
<protein>
    <submittedName>
        <fullName evidence="1">Uncharacterized protein</fullName>
    </submittedName>
</protein>
<feature type="non-terminal residue" evidence="1">
    <location>
        <position position="96"/>
    </location>
</feature>
<gene>
    <name evidence="1" type="ORF">EUGRSUZ_K019811</name>
</gene>
<dbReference type="PROSITE" id="PS51257">
    <property type="entry name" value="PROKAR_LIPOPROTEIN"/>
    <property type="match status" value="1"/>
</dbReference>